<sequence>MKNLFSQVMRGTLFVSFFSTVHAGELEIKPTFEATFGAFSSGKSYNGENLEDERINWQEGHLKYGAKGQYTFKNNQLYASLSGISSATFGDGDAGQNSNGKERKTDINEWVIGFKDGTNKDELTTYDLSIGRQNIMIGDGFFIAGDALNLGKAPADGTLDRGGAYYLAARRSFDFTSLLQYKPQENTTLKLAYLKSNNKAQFYPEIFVTDLMYQLKDKGVGFTYLNVLDLEDAEHVSGREDLKNYALRLNYQPLPEIQVKTEFVVQDKKDGQENAGYLALNYNFLSSKYTPSLGYRFSHFSGQYDPMFYGNTVGFGTWFQGEVAGNYAGPFNKNADIHQVSYSMNLKENFMLGALAYKFKTVNKSLTNVDGHELDVFSVWSVNKKFNVIPLVGLYKPKHDIHSSGTQNYDDKTNVYAQLILQYIY</sequence>
<organism evidence="1 2">
    <name type="scientific">Acinetobacter baumannii (strain 1295743)</name>
    <dbReference type="NCBI Taxonomy" id="1310613"/>
    <lineage>
        <taxon>Bacteria</taxon>
        <taxon>Pseudomonadati</taxon>
        <taxon>Pseudomonadota</taxon>
        <taxon>Gammaproteobacteria</taxon>
        <taxon>Moraxellales</taxon>
        <taxon>Moraxellaceae</taxon>
        <taxon>Acinetobacter</taxon>
        <taxon>Acinetobacter calcoaceticus/baumannii complex</taxon>
    </lineage>
</organism>
<evidence type="ECO:0000313" key="1">
    <source>
        <dbReference type="EMBL" id="EXB05036.1"/>
    </source>
</evidence>
<accession>A0A009I3H0</accession>
<proteinExistence type="predicted"/>
<reference evidence="1 2" key="1">
    <citation type="submission" date="2014-02" db="EMBL/GenBank/DDBJ databases">
        <title>Comparative genomics and transcriptomics to identify genetic mechanisms underlying the emergence of carbapenem resistant Acinetobacter baumannii (CRAb).</title>
        <authorList>
            <person name="Harris A.D."/>
            <person name="Johnson K.J."/>
            <person name="George J."/>
            <person name="Shefchek K."/>
            <person name="Daugherty S.C."/>
            <person name="Parankush S."/>
            <person name="Sadzewicz L."/>
            <person name="Tallon L."/>
            <person name="Sengamalay N."/>
            <person name="Hazen T.H."/>
            <person name="Rasko D.A."/>
        </authorList>
    </citation>
    <scope>NUCLEOTIDE SEQUENCE [LARGE SCALE GENOMIC DNA]</scope>
    <source>
        <strain evidence="1 2">1295743</strain>
    </source>
</reference>
<name>A0A009I3H0_ACIB9</name>
<dbReference type="Proteomes" id="UP000020595">
    <property type="component" value="Unassembled WGS sequence"/>
</dbReference>
<gene>
    <name evidence="1" type="ORF">J512_2626</name>
</gene>
<protein>
    <submittedName>
        <fullName evidence="1">Putative tynE</fullName>
    </submittedName>
</protein>
<comment type="caution">
    <text evidence="1">The sequence shown here is derived from an EMBL/GenBank/DDBJ whole genome shotgun (WGS) entry which is preliminary data.</text>
</comment>
<evidence type="ECO:0000313" key="2">
    <source>
        <dbReference type="Proteomes" id="UP000020595"/>
    </source>
</evidence>
<dbReference type="AlphaFoldDB" id="A0A009I3H0"/>
<dbReference type="EMBL" id="JEWH01000034">
    <property type="protein sequence ID" value="EXB05036.1"/>
    <property type="molecule type" value="Genomic_DNA"/>
</dbReference>
<dbReference type="PATRIC" id="fig|1310613.3.peg.2530"/>